<evidence type="ECO:0000256" key="1">
    <source>
        <dbReference type="SAM" id="Coils"/>
    </source>
</evidence>
<evidence type="ECO:0000313" key="3">
    <source>
        <dbReference type="Proteomes" id="UP000245783"/>
    </source>
</evidence>
<evidence type="ECO:0000313" key="2">
    <source>
        <dbReference type="EMBL" id="PWN41518.1"/>
    </source>
</evidence>
<protein>
    <submittedName>
        <fullName evidence="2">Uncharacterized protein</fullName>
    </submittedName>
</protein>
<keyword evidence="3" id="KW-1185">Reference proteome</keyword>
<dbReference type="SUPFAM" id="SSF56112">
    <property type="entry name" value="Protein kinase-like (PK-like)"/>
    <property type="match status" value="1"/>
</dbReference>
<accession>A0A316VX73</accession>
<dbReference type="InParanoid" id="A0A316VX73"/>
<sequence>MQHKHYGKYLKLKELNAPAGVTKLLKNPAFRNALSELRQSITATTLESQMERPIERFVNRLGHIFDASRSHSQISAQARRYAVAQSSTSVRLSSEVVVLGDKPENAIRPDITLGDVRPCDLKHSECRSGVTAHPARKQWSEISTVIELKLTATSDGSRDLMAQVLTYARMLLCDHPISKAVFIVTWCKDVVRLWCFTANAYTVTRALRIHEEEDLLDFCMVLLFCIKDDQLLQRWRPDHDSRFLRPIQGSRPFQLFSASGNKMNIYDRAMVRPSLVGSRTAVFLHCPTSVDLENAQLTEAEHRALFFEGKLLFVKASWRPPRLIGHELNMLLRIQRGEQLLRSKNHASWQDIEAPTPIALLPMDWETWPASGSPALKLDILAFAQHQGVAFGYNDAEADLAQIFGQFARQLAAYAELGLHYRDLNPGNLLMTRRQGSQRARLVLADHGNVRVGVAREELMPTCEETDCLGWAADDTRSANQLFLAHSTSNCGRHAALFLLEEKARHKYTADLKTLESLESSKKNEIVRLRRDIEEASQNMAINRKKAFIKSHRYIDDLESMIYLYLYTISCRGGSQIRAELLRTLSDNRAKSDFWTLRSMWEEITQKLRSECKLPPAWMSAIDDVRRIVAKAQSLLRGSLERHFDSHHLDSGRVPELPLQDVEDQCFKDVASVFDTYLHEEHMEPLDRLRQAQSTF</sequence>
<gene>
    <name evidence="2" type="ORF">IE81DRAFT_330897</name>
</gene>
<dbReference type="AlphaFoldDB" id="A0A316VX73"/>
<reference evidence="2 3" key="1">
    <citation type="journal article" date="2018" name="Mol. Biol. Evol.">
        <title>Broad Genomic Sampling Reveals a Smut Pathogenic Ancestry of the Fungal Clade Ustilaginomycotina.</title>
        <authorList>
            <person name="Kijpornyongpan T."/>
            <person name="Mondo S.J."/>
            <person name="Barry K."/>
            <person name="Sandor L."/>
            <person name="Lee J."/>
            <person name="Lipzen A."/>
            <person name="Pangilinan J."/>
            <person name="LaButti K."/>
            <person name="Hainaut M."/>
            <person name="Henrissat B."/>
            <person name="Grigoriev I.V."/>
            <person name="Spatafora J.W."/>
            <person name="Aime M.C."/>
        </authorList>
    </citation>
    <scope>NUCLEOTIDE SEQUENCE [LARGE SCALE GENOMIC DNA]</scope>
    <source>
        <strain evidence="2 3">MCA 4658</strain>
    </source>
</reference>
<dbReference type="InterPro" id="IPR011009">
    <property type="entry name" value="Kinase-like_dom_sf"/>
</dbReference>
<dbReference type="GeneID" id="37037084"/>
<dbReference type="Proteomes" id="UP000245783">
    <property type="component" value="Unassembled WGS sequence"/>
</dbReference>
<organism evidence="2 3">
    <name type="scientific">Ceraceosorus guamensis</name>
    <dbReference type="NCBI Taxonomy" id="1522189"/>
    <lineage>
        <taxon>Eukaryota</taxon>
        <taxon>Fungi</taxon>
        <taxon>Dikarya</taxon>
        <taxon>Basidiomycota</taxon>
        <taxon>Ustilaginomycotina</taxon>
        <taxon>Exobasidiomycetes</taxon>
        <taxon>Ceraceosorales</taxon>
        <taxon>Ceraceosoraceae</taxon>
        <taxon>Ceraceosorus</taxon>
    </lineage>
</organism>
<name>A0A316VX73_9BASI</name>
<proteinExistence type="predicted"/>
<dbReference type="OrthoDB" id="5584477at2759"/>
<dbReference type="RefSeq" id="XP_025368678.1">
    <property type="nucleotide sequence ID" value="XM_025515214.1"/>
</dbReference>
<keyword evidence="1" id="KW-0175">Coiled coil</keyword>
<dbReference type="EMBL" id="KZ819392">
    <property type="protein sequence ID" value="PWN41518.1"/>
    <property type="molecule type" value="Genomic_DNA"/>
</dbReference>
<feature type="coiled-coil region" evidence="1">
    <location>
        <begin position="512"/>
        <end position="546"/>
    </location>
</feature>